<evidence type="ECO:0000313" key="15">
    <source>
        <dbReference type="EMBL" id="NXN65582.1"/>
    </source>
</evidence>
<feature type="compositionally biased region" description="Basic and acidic residues" evidence="13">
    <location>
        <begin position="1"/>
        <end position="17"/>
    </location>
</feature>
<protein>
    <recommendedName>
        <fullName evidence="4">Tyrosyl-DNA phosphodiesterase 2</fullName>
    </recommendedName>
    <alternativeName>
        <fullName evidence="12">5'-tyrosyl-DNA phosphodiesterase</fullName>
    </alternativeName>
</protein>
<dbReference type="FunFam" id="3.60.10.10:FF:000024">
    <property type="entry name" value="Tyrosyl-DNA phosphodiesterase 2"/>
    <property type="match status" value="1"/>
</dbReference>
<dbReference type="GO" id="GO:0004518">
    <property type="term" value="F:nuclease activity"/>
    <property type="evidence" value="ECO:0007669"/>
    <property type="project" value="UniProtKB-KW"/>
</dbReference>
<keyword evidence="9" id="KW-0460">Magnesium</keyword>
<evidence type="ECO:0000256" key="13">
    <source>
        <dbReference type="SAM" id="MobiDB-lite"/>
    </source>
</evidence>
<keyword evidence="8" id="KW-0378">Hydrolase</keyword>
<evidence type="ECO:0000256" key="4">
    <source>
        <dbReference type="ARBA" id="ARBA00017870"/>
    </source>
</evidence>
<evidence type="ECO:0000256" key="6">
    <source>
        <dbReference type="ARBA" id="ARBA00022723"/>
    </source>
</evidence>
<reference evidence="15 16" key="1">
    <citation type="submission" date="2019-09" db="EMBL/GenBank/DDBJ databases">
        <title>Bird 10,000 Genomes (B10K) Project - Family phase.</title>
        <authorList>
            <person name="Zhang G."/>
        </authorList>
    </citation>
    <scope>NUCLEOTIDE SEQUENCE [LARGE SCALE GENOMIC DNA]</scope>
    <source>
        <strain evidence="15">B10K-DU-002-13</strain>
        <tissue evidence="15">Muscle</tissue>
    </source>
</reference>
<evidence type="ECO:0000259" key="14">
    <source>
        <dbReference type="Pfam" id="PF03372"/>
    </source>
</evidence>
<dbReference type="SUPFAM" id="SSF56219">
    <property type="entry name" value="DNase I-like"/>
    <property type="match status" value="1"/>
</dbReference>
<dbReference type="Proteomes" id="UP000571567">
    <property type="component" value="Unassembled WGS sequence"/>
</dbReference>
<evidence type="ECO:0000256" key="2">
    <source>
        <dbReference type="ARBA" id="ARBA00001946"/>
    </source>
</evidence>
<dbReference type="Pfam" id="PF03372">
    <property type="entry name" value="Exo_endo_phos"/>
    <property type="match status" value="1"/>
</dbReference>
<dbReference type="OrthoDB" id="9975959at2759"/>
<evidence type="ECO:0000256" key="8">
    <source>
        <dbReference type="ARBA" id="ARBA00022801"/>
    </source>
</evidence>
<evidence type="ECO:0000256" key="10">
    <source>
        <dbReference type="ARBA" id="ARBA00023204"/>
    </source>
</evidence>
<dbReference type="AlphaFoldDB" id="A0A7L1KQY1"/>
<dbReference type="GO" id="GO:0016605">
    <property type="term" value="C:PML body"/>
    <property type="evidence" value="ECO:0007669"/>
    <property type="project" value="UniProtKB-SubCell"/>
</dbReference>
<evidence type="ECO:0000256" key="1">
    <source>
        <dbReference type="ARBA" id="ARBA00001936"/>
    </source>
</evidence>
<proteinExistence type="predicted"/>
<keyword evidence="16" id="KW-1185">Reference proteome</keyword>
<feature type="domain" description="Endonuclease/exonuclease/phosphatase" evidence="14">
    <location>
        <begin position="152"/>
        <end position="386"/>
    </location>
</feature>
<comment type="subcellular location">
    <subcellularLocation>
        <location evidence="3">Nucleus</location>
        <location evidence="3">PML body</location>
    </subcellularLocation>
</comment>
<dbReference type="EMBL" id="VXBK01002726">
    <property type="protein sequence ID" value="NXN65582.1"/>
    <property type="molecule type" value="Genomic_DNA"/>
</dbReference>
<evidence type="ECO:0000256" key="11">
    <source>
        <dbReference type="ARBA" id="ARBA00023242"/>
    </source>
</evidence>
<dbReference type="GO" id="GO:0003697">
    <property type="term" value="F:single-stranded DNA binding"/>
    <property type="evidence" value="ECO:0007669"/>
    <property type="project" value="TreeGrafter"/>
</dbReference>
<dbReference type="PANTHER" id="PTHR15822:SF4">
    <property type="entry name" value="TYROSYL-DNA PHOSPHODIESTERASE 2"/>
    <property type="match status" value="1"/>
</dbReference>
<dbReference type="GO" id="GO:0005737">
    <property type="term" value="C:cytoplasm"/>
    <property type="evidence" value="ECO:0007669"/>
    <property type="project" value="TreeGrafter"/>
</dbReference>
<evidence type="ECO:0000313" key="16">
    <source>
        <dbReference type="Proteomes" id="UP000571567"/>
    </source>
</evidence>
<evidence type="ECO:0000256" key="12">
    <source>
        <dbReference type="ARBA" id="ARBA00031304"/>
    </source>
</evidence>
<dbReference type="InterPro" id="IPR005135">
    <property type="entry name" value="Endo/exonuclease/phosphatase"/>
</dbReference>
<keyword evidence="11" id="KW-0539">Nucleus</keyword>
<dbReference type="InterPro" id="IPR036691">
    <property type="entry name" value="Endo/exonu/phosph_ase_sf"/>
</dbReference>
<comment type="caution">
    <text evidence="15">The sequence shown here is derived from an EMBL/GenBank/DDBJ whole genome shotgun (WGS) entry which is preliminary data.</text>
</comment>
<keyword evidence="7" id="KW-0227">DNA damage</keyword>
<dbReference type="Pfam" id="PF14555">
    <property type="entry name" value="UBA_4"/>
    <property type="match status" value="1"/>
</dbReference>
<name>A0A7L1KQY1_HIMHI</name>
<feature type="region of interest" description="Disordered" evidence="13">
    <location>
        <begin position="1"/>
        <end position="27"/>
    </location>
</feature>
<dbReference type="GO" id="GO:0006302">
    <property type="term" value="P:double-strand break repair"/>
    <property type="evidence" value="ECO:0007669"/>
    <property type="project" value="TreeGrafter"/>
</dbReference>
<dbReference type="PANTHER" id="PTHR15822">
    <property type="entry name" value="TRAF AND TNF RECEPTOR-ASSOCIATED PROTEIN"/>
    <property type="match status" value="1"/>
</dbReference>
<evidence type="ECO:0000256" key="7">
    <source>
        <dbReference type="ARBA" id="ARBA00022763"/>
    </source>
</evidence>
<dbReference type="Gene3D" id="1.10.8.10">
    <property type="entry name" value="DNA helicase RuvA subunit, C-terminal domain"/>
    <property type="match status" value="1"/>
</dbReference>
<gene>
    <name evidence="15" type="primary">Tdp2</name>
    <name evidence="15" type="ORF">HIMHIM_R13140</name>
</gene>
<dbReference type="GO" id="GO:0070260">
    <property type="term" value="F:5'-tyrosyl-DNA phosphodiesterase activity"/>
    <property type="evidence" value="ECO:0007669"/>
    <property type="project" value="TreeGrafter"/>
</dbReference>
<comment type="cofactor">
    <cofactor evidence="1">
        <name>Mn(2+)</name>
        <dbReference type="ChEBI" id="CHEBI:29035"/>
    </cofactor>
</comment>
<keyword evidence="10" id="KW-0234">DNA repair</keyword>
<organism evidence="15 16">
    <name type="scientific">Himantopus himantopus</name>
    <name type="common">Black-winged stilt</name>
    <name type="synonym">Charadrius himantopus</name>
    <dbReference type="NCBI Taxonomy" id="225398"/>
    <lineage>
        <taxon>Eukaryota</taxon>
        <taxon>Metazoa</taxon>
        <taxon>Chordata</taxon>
        <taxon>Craniata</taxon>
        <taxon>Vertebrata</taxon>
        <taxon>Euteleostomi</taxon>
        <taxon>Archelosauria</taxon>
        <taxon>Archosauria</taxon>
        <taxon>Dinosauria</taxon>
        <taxon>Saurischia</taxon>
        <taxon>Theropoda</taxon>
        <taxon>Coelurosauria</taxon>
        <taxon>Aves</taxon>
        <taxon>Neognathae</taxon>
        <taxon>Neoaves</taxon>
        <taxon>Charadriiformes</taxon>
        <taxon>Recurvirostridae</taxon>
        <taxon>Himantopus</taxon>
    </lineage>
</organism>
<evidence type="ECO:0000256" key="9">
    <source>
        <dbReference type="ARBA" id="ARBA00022842"/>
    </source>
</evidence>
<keyword evidence="5" id="KW-0540">Nuclease</keyword>
<feature type="non-terminal residue" evidence="15">
    <location>
        <position position="397"/>
    </location>
</feature>
<dbReference type="InterPro" id="IPR051547">
    <property type="entry name" value="TDP2-like"/>
</dbReference>
<evidence type="ECO:0000256" key="3">
    <source>
        <dbReference type="ARBA" id="ARBA00004322"/>
    </source>
</evidence>
<dbReference type="CDD" id="cd09080">
    <property type="entry name" value="TDP2"/>
    <property type="match status" value="1"/>
</dbReference>
<evidence type="ECO:0000256" key="5">
    <source>
        <dbReference type="ARBA" id="ARBA00022722"/>
    </source>
</evidence>
<dbReference type="GO" id="GO:0046872">
    <property type="term" value="F:metal ion binding"/>
    <property type="evidence" value="ECO:0007669"/>
    <property type="project" value="UniProtKB-KW"/>
</dbReference>
<dbReference type="Gene3D" id="3.60.10.10">
    <property type="entry name" value="Endonuclease/exonuclease/phosphatase"/>
    <property type="match status" value="1"/>
</dbReference>
<sequence>RQREEDNKEDRCPRVGQEEEEGDEEEALHLAKRRKVLCSEFAAITSSDAAVARRFLAGNDWQIQVGPGAAGRGAAPPAAPSLTSASVFQRALNAYFEAPLEKEEEAAAGGVPPACAGPGSCIDLTADATTSNASVNSADSKQQEDDSSFSLITWNIDGLDLGNLKERARGICSYLALYSPDVVFLQEVIPPHLCLLQMRSSSYTIIPGNIDGYFTVIMLKKSRVKLLKHEIIPFPTTSMMRNLLVVHVSISGNELCLMTSHLESTKDHSKERVKQLQIVLDKMQKESESSTVIFGGDTNLRDSEITKLGNLPKNIVDIWEFLGKPQHCRYTWDTHSNTNLDAKYKCKMRFDRIYFRPAAQEGNIIPRSMDLIGLEKLDCGRFPSDHWGLLCTFDVIL</sequence>
<comment type="cofactor">
    <cofactor evidence="2">
        <name>Mg(2+)</name>
        <dbReference type="ChEBI" id="CHEBI:18420"/>
    </cofactor>
</comment>
<feature type="non-terminal residue" evidence="15">
    <location>
        <position position="1"/>
    </location>
</feature>
<accession>A0A7L1KQY1</accession>
<keyword evidence="6" id="KW-0479">Metal-binding</keyword>